<keyword evidence="2" id="KW-1185">Reference proteome</keyword>
<dbReference type="HOGENOM" id="CLU_3015062_0_0_1"/>
<dbReference type="Proteomes" id="UP000054018">
    <property type="component" value="Unassembled WGS sequence"/>
</dbReference>
<name>A0A0C9YJI0_9AGAM</name>
<accession>A0A0C9YJI0</accession>
<gene>
    <name evidence="1" type="ORF">PISMIDRAFT_685950</name>
</gene>
<evidence type="ECO:0000313" key="1">
    <source>
        <dbReference type="EMBL" id="KIK16856.1"/>
    </source>
</evidence>
<dbReference type="AlphaFoldDB" id="A0A0C9YJI0"/>
<sequence>MRDSQRRLGSFRLFMTVSHRWWNPMLFKFHPATASSQLVTASRLFCFMRRSHPFGA</sequence>
<evidence type="ECO:0000313" key="2">
    <source>
        <dbReference type="Proteomes" id="UP000054018"/>
    </source>
</evidence>
<organism evidence="1 2">
    <name type="scientific">Pisolithus microcarpus 441</name>
    <dbReference type="NCBI Taxonomy" id="765257"/>
    <lineage>
        <taxon>Eukaryota</taxon>
        <taxon>Fungi</taxon>
        <taxon>Dikarya</taxon>
        <taxon>Basidiomycota</taxon>
        <taxon>Agaricomycotina</taxon>
        <taxon>Agaricomycetes</taxon>
        <taxon>Agaricomycetidae</taxon>
        <taxon>Boletales</taxon>
        <taxon>Sclerodermatineae</taxon>
        <taxon>Pisolithaceae</taxon>
        <taxon>Pisolithus</taxon>
    </lineage>
</organism>
<protein>
    <submittedName>
        <fullName evidence="1">Uncharacterized protein</fullName>
    </submittedName>
</protein>
<proteinExistence type="predicted"/>
<reference evidence="2" key="2">
    <citation type="submission" date="2015-01" db="EMBL/GenBank/DDBJ databases">
        <title>Evolutionary Origins and Diversification of the Mycorrhizal Mutualists.</title>
        <authorList>
            <consortium name="DOE Joint Genome Institute"/>
            <consortium name="Mycorrhizal Genomics Consortium"/>
            <person name="Kohler A."/>
            <person name="Kuo A."/>
            <person name="Nagy L.G."/>
            <person name="Floudas D."/>
            <person name="Copeland A."/>
            <person name="Barry K.W."/>
            <person name="Cichocki N."/>
            <person name="Veneault-Fourrey C."/>
            <person name="LaButti K."/>
            <person name="Lindquist E.A."/>
            <person name="Lipzen A."/>
            <person name="Lundell T."/>
            <person name="Morin E."/>
            <person name="Murat C."/>
            <person name="Riley R."/>
            <person name="Ohm R."/>
            <person name="Sun H."/>
            <person name="Tunlid A."/>
            <person name="Henrissat B."/>
            <person name="Grigoriev I.V."/>
            <person name="Hibbett D.S."/>
            <person name="Martin F."/>
        </authorList>
    </citation>
    <scope>NUCLEOTIDE SEQUENCE [LARGE SCALE GENOMIC DNA]</scope>
    <source>
        <strain evidence="2">441</strain>
    </source>
</reference>
<reference evidence="1 2" key="1">
    <citation type="submission" date="2014-04" db="EMBL/GenBank/DDBJ databases">
        <authorList>
            <consortium name="DOE Joint Genome Institute"/>
            <person name="Kuo A."/>
            <person name="Kohler A."/>
            <person name="Costa M.D."/>
            <person name="Nagy L.G."/>
            <person name="Floudas D."/>
            <person name="Copeland A."/>
            <person name="Barry K.W."/>
            <person name="Cichocki N."/>
            <person name="Veneault-Fourrey C."/>
            <person name="LaButti K."/>
            <person name="Lindquist E.A."/>
            <person name="Lipzen A."/>
            <person name="Lundell T."/>
            <person name="Morin E."/>
            <person name="Murat C."/>
            <person name="Sun H."/>
            <person name="Tunlid A."/>
            <person name="Henrissat B."/>
            <person name="Grigoriev I.V."/>
            <person name="Hibbett D.S."/>
            <person name="Martin F."/>
            <person name="Nordberg H.P."/>
            <person name="Cantor M.N."/>
            <person name="Hua S.X."/>
        </authorList>
    </citation>
    <scope>NUCLEOTIDE SEQUENCE [LARGE SCALE GENOMIC DNA]</scope>
    <source>
        <strain evidence="1 2">441</strain>
    </source>
</reference>
<dbReference type="EMBL" id="KN833845">
    <property type="protein sequence ID" value="KIK16856.1"/>
    <property type="molecule type" value="Genomic_DNA"/>
</dbReference>